<evidence type="ECO:0000256" key="2">
    <source>
        <dbReference type="ARBA" id="ARBA00007430"/>
    </source>
</evidence>
<keyword evidence="5 7" id="KW-1133">Transmembrane helix</keyword>
<keyword evidence="9" id="KW-1185">Reference proteome</keyword>
<organism evidence="8 9">
    <name type="scientific">Chelativorans composti</name>
    <dbReference type="NCBI Taxonomy" id="768533"/>
    <lineage>
        <taxon>Bacteria</taxon>
        <taxon>Pseudomonadati</taxon>
        <taxon>Pseudomonadota</taxon>
        <taxon>Alphaproteobacteria</taxon>
        <taxon>Hyphomicrobiales</taxon>
        <taxon>Phyllobacteriaceae</taxon>
        <taxon>Chelativorans</taxon>
    </lineage>
</organism>
<evidence type="ECO:0000256" key="3">
    <source>
        <dbReference type="ARBA" id="ARBA00022475"/>
    </source>
</evidence>
<evidence type="ECO:0000256" key="4">
    <source>
        <dbReference type="ARBA" id="ARBA00022692"/>
    </source>
</evidence>
<comment type="similarity">
    <text evidence="2">Belongs to the polysaccharide synthase family.</text>
</comment>
<gene>
    <name evidence="8" type="ORF">ACFSMZ_03990</name>
</gene>
<feature type="transmembrane region" description="Helical" evidence="7">
    <location>
        <begin position="34"/>
        <end position="53"/>
    </location>
</feature>
<comment type="subcellular location">
    <subcellularLocation>
        <location evidence="1">Cell membrane</location>
        <topology evidence="1">Multi-pass membrane protein</topology>
    </subcellularLocation>
</comment>
<dbReference type="Proteomes" id="UP001597373">
    <property type="component" value="Unassembled WGS sequence"/>
</dbReference>
<feature type="transmembrane region" description="Helical" evidence="7">
    <location>
        <begin position="435"/>
        <end position="455"/>
    </location>
</feature>
<protein>
    <submittedName>
        <fullName evidence="8">Oligosaccharide flippase family protein</fullName>
    </submittedName>
</protein>
<comment type="caution">
    <text evidence="8">The sequence shown here is derived from an EMBL/GenBank/DDBJ whole genome shotgun (WGS) entry which is preliminary data.</text>
</comment>
<feature type="transmembrane region" description="Helical" evidence="7">
    <location>
        <begin position="316"/>
        <end position="334"/>
    </location>
</feature>
<keyword evidence="4 7" id="KW-0812">Transmembrane</keyword>
<keyword evidence="3" id="KW-1003">Cell membrane</keyword>
<proteinExistence type="inferred from homology"/>
<dbReference type="Pfam" id="PF13440">
    <property type="entry name" value="Polysacc_synt_3"/>
    <property type="match status" value="1"/>
</dbReference>
<feature type="transmembrane region" description="Helical" evidence="7">
    <location>
        <begin position="194"/>
        <end position="216"/>
    </location>
</feature>
<reference evidence="9" key="1">
    <citation type="journal article" date="2019" name="Int. J. Syst. Evol. Microbiol.">
        <title>The Global Catalogue of Microorganisms (GCM) 10K type strain sequencing project: providing services to taxonomists for standard genome sequencing and annotation.</title>
        <authorList>
            <consortium name="The Broad Institute Genomics Platform"/>
            <consortium name="The Broad Institute Genome Sequencing Center for Infectious Disease"/>
            <person name="Wu L."/>
            <person name="Ma J."/>
        </authorList>
    </citation>
    <scope>NUCLEOTIDE SEQUENCE [LARGE SCALE GENOMIC DNA]</scope>
    <source>
        <strain evidence="9">KCTC 23707</strain>
    </source>
</reference>
<feature type="transmembrane region" description="Helical" evidence="7">
    <location>
        <begin position="165"/>
        <end position="182"/>
    </location>
</feature>
<dbReference type="RefSeq" id="WP_345100177.1">
    <property type="nucleotide sequence ID" value="NZ_BAABGS010000074.1"/>
</dbReference>
<dbReference type="InterPro" id="IPR050833">
    <property type="entry name" value="Poly_Biosynth_Transport"/>
</dbReference>
<evidence type="ECO:0000313" key="8">
    <source>
        <dbReference type="EMBL" id="MFD2258921.1"/>
    </source>
</evidence>
<feature type="transmembrane region" description="Helical" evidence="7">
    <location>
        <begin position="346"/>
        <end position="366"/>
    </location>
</feature>
<keyword evidence="6 7" id="KW-0472">Membrane</keyword>
<feature type="transmembrane region" description="Helical" evidence="7">
    <location>
        <begin position="236"/>
        <end position="264"/>
    </location>
</feature>
<feature type="transmembrane region" description="Helical" evidence="7">
    <location>
        <begin position="276"/>
        <end position="296"/>
    </location>
</feature>
<evidence type="ECO:0000256" key="5">
    <source>
        <dbReference type="ARBA" id="ARBA00022989"/>
    </source>
</evidence>
<dbReference type="EMBL" id="JBHUIR010000017">
    <property type="protein sequence ID" value="MFD2258921.1"/>
    <property type="molecule type" value="Genomic_DNA"/>
</dbReference>
<feature type="transmembrane region" description="Helical" evidence="7">
    <location>
        <begin position="139"/>
        <end position="159"/>
    </location>
</feature>
<evidence type="ECO:0000313" key="9">
    <source>
        <dbReference type="Proteomes" id="UP001597373"/>
    </source>
</evidence>
<feature type="transmembrane region" description="Helical" evidence="7">
    <location>
        <begin position="106"/>
        <end position="127"/>
    </location>
</feature>
<evidence type="ECO:0000256" key="7">
    <source>
        <dbReference type="SAM" id="Phobius"/>
    </source>
</evidence>
<evidence type="ECO:0000256" key="1">
    <source>
        <dbReference type="ARBA" id="ARBA00004651"/>
    </source>
</evidence>
<evidence type="ECO:0000256" key="6">
    <source>
        <dbReference type="ARBA" id="ARBA00023136"/>
    </source>
</evidence>
<sequence length="482" mass="52893">MALLFSTGERYFSLAINFICIAAVSRLMDPDEIGVSVVGMAIMSMALSAREFVSTNYLIQTPNLSREAVQSAFTIMALFSLVMAGLLLVFAPLIAGIYEDPRLVPYLRVIAVAFLLEVFAAPTLALLRRDMAFGRIALINIVSNGLSTLLVIVLAVMGFGYMSLAWGWLAATTMIVASCLIARPEFWIFRLSLARWRTILTFGGYNGATLLLQRLYEQMPYLVLGRLLSMHHVAIYSRSIMLCQLPDKIIIGGAGAVVLPAFAAEVRNSGNLKKPYLKAIAIISAIQWPALCLLAIMARPAVHLVLGVQWDEVVPLVRIIALAMTFSFGFDLNYPILVSLGAMRDLFLRTAIIVPVSIAVMCAAALVGLEAVAWSLFLIIPFQALVSFHFIRRHIQMEWSELGRPLRESLVVAVSSAGAAFLVSRWLPFGPGLDFFRLGLCAGSALAGWLFGIWLTGHPLGDEIRFLWNRLQAVRGRQISLG</sequence>
<dbReference type="PANTHER" id="PTHR30250:SF10">
    <property type="entry name" value="LIPOPOLYSACCHARIDE BIOSYNTHESIS PROTEIN WZXC"/>
    <property type="match status" value="1"/>
</dbReference>
<feature type="transmembrane region" description="Helical" evidence="7">
    <location>
        <begin position="410"/>
        <end position="429"/>
    </location>
</feature>
<dbReference type="PANTHER" id="PTHR30250">
    <property type="entry name" value="PST FAMILY PREDICTED COLANIC ACID TRANSPORTER"/>
    <property type="match status" value="1"/>
</dbReference>
<feature type="transmembrane region" description="Helical" evidence="7">
    <location>
        <begin position="73"/>
        <end position="94"/>
    </location>
</feature>
<name>A0ABW5DH28_9HYPH</name>
<accession>A0ABW5DH28</accession>
<feature type="transmembrane region" description="Helical" evidence="7">
    <location>
        <begin position="372"/>
        <end position="390"/>
    </location>
</feature>